<dbReference type="RefSeq" id="WP_104837151.1">
    <property type="nucleotide sequence ID" value="NZ_CP026606.1"/>
</dbReference>
<feature type="transmembrane region" description="Helical" evidence="6">
    <location>
        <begin position="136"/>
        <end position="157"/>
    </location>
</feature>
<evidence type="ECO:0000256" key="6">
    <source>
        <dbReference type="SAM" id="Phobius"/>
    </source>
</evidence>
<dbReference type="GeneID" id="36101143"/>
<dbReference type="EMBL" id="JACHED010000001">
    <property type="protein sequence ID" value="MBB6496203.1"/>
    <property type="molecule type" value="Genomic_DNA"/>
</dbReference>
<keyword evidence="4 6" id="KW-1133">Transmembrane helix</keyword>
<feature type="transmembrane region" description="Helical" evidence="6">
    <location>
        <begin position="249"/>
        <end position="271"/>
    </location>
</feature>
<dbReference type="EMBL" id="JACDUI010000001">
    <property type="protein sequence ID" value="MBA2840279.1"/>
    <property type="molecule type" value="Genomic_DNA"/>
</dbReference>
<reference evidence="12 18" key="3">
    <citation type="submission" date="2020-08" db="EMBL/GenBank/DDBJ databases">
        <title>Genomic Encyclopedia of Type Strains, Phase IV (KMG-V): Genome sequencing to study the core and pangenomes of soil and plant-associated prokaryotes.</title>
        <authorList>
            <person name="Whitman W."/>
        </authorList>
    </citation>
    <scope>NUCLEOTIDE SEQUENCE [LARGE SCALE GENOMIC DNA]</scope>
    <source>
        <strain evidence="8 14">A4</strain>
        <strain evidence="10 15">C13</strain>
        <strain evidence="11 17">C14</strain>
        <strain evidence="9 16">C9</strain>
        <strain evidence="12 18">D1</strain>
    </source>
</reference>
<dbReference type="EMBL" id="CP026606">
    <property type="protein sequence ID" value="AVB75466.1"/>
    <property type="molecule type" value="Genomic_DNA"/>
</dbReference>
<dbReference type="Proteomes" id="UP000590564">
    <property type="component" value="Unassembled WGS sequence"/>
</dbReference>
<reference evidence="7" key="2">
    <citation type="submission" date="2018-02" db="EMBL/GenBank/DDBJ databases">
        <title>Complete genome sequence of the Methanococcus maripaludis type strain JJ (DSM 2067), a model for selenoprotein synthesis in Archaea.</title>
        <authorList>
            <person name="Poehlein A."/>
            <person name="Heym D."/>
            <person name="Quitzke V."/>
            <person name="Fersch J."/>
            <person name="Daniel R."/>
            <person name="Rother M."/>
        </authorList>
    </citation>
    <scope>NUCLEOTIDE SEQUENCE [LARGE SCALE GENOMIC DNA]</scope>
    <source>
        <strain evidence="7">DSM 2067</strain>
    </source>
</reference>
<dbReference type="Proteomes" id="UP000563838">
    <property type="component" value="Unassembled WGS sequence"/>
</dbReference>
<dbReference type="Proteomes" id="UP000568063">
    <property type="component" value="Unassembled WGS sequence"/>
</dbReference>
<feature type="transmembrane region" description="Helical" evidence="6">
    <location>
        <begin position="52"/>
        <end position="78"/>
    </location>
</feature>
<organism evidence="7 13">
    <name type="scientific">Methanococcus maripaludis</name>
    <name type="common">Methanococcus deltae</name>
    <dbReference type="NCBI Taxonomy" id="39152"/>
    <lineage>
        <taxon>Archaea</taxon>
        <taxon>Methanobacteriati</taxon>
        <taxon>Methanobacteriota</taxon>
        <taxon>Methanomada group</taxon>
        <taxon>Methanococci</taxon>
        <taxon>Methanococcales</taxon>
        <taxon>Methanococcaceae</taxon>
        <taxon>Methanococcus</taxon>
    </lineage>
</organism>
<dbReference type="Proteomes" id="UP000571751">
    <property type="component" value="Unassembled WGS sequence"/>
</dbReference>
<evidence type="ECO:0000313" key="9">
    <source>
        <dbReference type="EMBL" id="MBA2859991.1"/>
    </source>
</evidence>
<dbReference type="EMBL" id="JACDUP010000001">
    <property type="protein sequence ID" value="MBA2868632.1"/>
    <property type="molecule type" value="Genomic_DNA"/>
</dbReference>
<name>A0A2L1C990_METMI</name>
<feature type="transmembrane region" description="Helical" evidence="6">
    <location>
        <begin position="291"/>
        <end position="316"/>
    </location>
</feature>
<evidence type="ECO:0000256" key="5">
    <source>
        <dbReference type="ARBA" id="ARBA00023136"/>
    </source>
</evidence>
<comment type="similarity">
    <text evidence="2">Belongs to the autoinducer-2 exporter (AI-2E) (TC 2.A.86) family.</text>
</comment>
<evidence type="ECO:0000313" key="10">
    <source>
        <dbReference type="EMBL" id="MBA2863791.1"/>
    </source>
</evidence>
<evidence type="ECO:0000313" key="7">
    <source>
        <dbReference type="EMBL" id="AVB75466.1"/>
    </source>
</evidence>
<keyword evidence="3 6" id="KW-0812">Transmembrane</keyword>
<evidence type="ECO:0000313" key="13">
    <source>
        <dbReference type="Proteomes" id="UP000239462"/>
    </source>
</evidence>
<dbReference type="PANTHER" id="PTHR21716:SF71">
    <property type="entry name" value="TRANSPORT PROTEIN MJ1177-RELATED"/>
    <property type="match status" value="1"/>
</dbReference>
<dbReference type="EMBL" id="JACDUM010000001">
    <property type="protein sequence ID" value="MBA2859991.1"/>
    <property type="molecule type" value="Genomic_DNA"/>
</dbReference>
<sequence length="336" mass="37557">MKENEYRFLMRIFVLISFLSVLIIAFPFLDTIAFACAFAYMTEPFFSALKKYTGRTLGAILCILMITVPAIILVFLILTDIFEFLNSLDYAGFVDYTLQFINYIGLQNIAKEDLSSILSEIWNFLKPTLNKMAGQIYGIPLLLIKGLVTVFLTYYFLKDGYRFKEAVMPHVPEVYHVQTELFIRKLHEAYKNLFVVNALTAFTVGLISIAGFWAIGLPNPVTLGALSGILTLLPIVGGWTIYMPLSVYYIAVGMYSKAILLFGFGVLFLSLAPDFVIRPRLVNHESSIHPAFALVAFLMGPLALGITGFALGPLIMGTFDAIFRVKNGKDSIINLK</sequence>
<evidence type="ECO:0000313" key="8">
    <source>
        <dbReference type="EMBL" id="MBA2840279.1"/>
    </source>
</evidence>
<evidence type="ECO:0000256" key="2">
    <source>
        <dbReference type="ARBA" id="ARBA00009773"/>
    </source>
</evidence>
<evidence type="ECO:0000313" key="18">
    <source>
        <dbReference type="Proteomes" id="UP000590564"/>
    </source>
</evidence>
<evidence type="ECO:0000313" key="16">
    <source>
        <dbReference type="Proteomes" id="UP000568063"/>
    </source>
</evidence>
<comment type="subcellular location">
    <subcellularLocation>
        <location evidence="1">Membrane</location>
        <topology evidence="1">Multi-pass membrane protein</topology>
    </subcellularLocation>
</comment>
<accession>A0A2L1C990</accession>
<reference evidence="13" key="1">
    <citation type="journal article" date="2018" name="Genome Announc.">
        <title>Complete Genome Sequence of the Methanococcus maripaludis Type Strain JJ (DSM 2067), a Model for Selenoprotein Synthesis in Archaea.</title>
        <authorList>
            <person name="Poehlein A."/>
            <person name="Heym D."/>
            <person name="Quitzke V."/>
            <person name="Fersch J."/>
            <person name="Daniel R."/>
            <person name="Rother M."/>
        </authorList>
    </citation>
    <scope>NUCLEOTIDE SEQUENCE [LARGE SCALE GENOMIC DNA]</scope>
    <source>
        <strain evidence="13">DSM 2067</strain>
    </source>
</reference>
<proteinExistence type="inferred from homology"/>
<dbReference type="GO" id="GO:0016020">
    <property type="term" value="C:membrane"/>
    <property type="evidence" value="ECO:0007669"/>
    <property type="project" value="UniProtKB-SubCell"/>
</dbReference>
<dbReference type="AlphaFoldDB" id="A0A2L1C990"/>
<gene>
    <name evidence="8" type="ORF">HNP87_000791</name>
    <name evidence="9" type="ORF">HNP91_000786</name>
    <name evidence="10" type="ORF">HNP94_000791</name>
    <name evidence="11" type="ORF">HNP95_000791</name>
    <name evidence="12" type="ORF">HNP96_000224</name>
    <name evidence="7" type="ORF">MMJJ_00470</name>
</gene>
<dbReference type="Pfam" id="PF01594">
    <property type="entry name" value="AI-2E_transport"/>
    <property type="match status" value="1"/>
</dbReference>
<evidence type="ECO:0000313" key="14">
    <source>
        <dbReference type="Proteomes" id="UP000563838"/>
    </source>
</evidence>
<evidence type="ECO:0000256" key="4">
    <source>
        <dbReference type="ARBA" id="ARBA00022989"/>
    </source>
</evidence>
<dbReference type="KEGG" id="mmad:MMJJ_00470"/>
<dbReference type="InterPro" id="IPR002549">
    <property type="entry name" value="AI-2E-like"/>
</dbReference>
<protein>
    <submittedName>
        <fullName evidence="8">Putative PurR-regulated permease PerM</fullName>
    </submittedName>
</protein>
<dbReference type="Proteomes" id="UP000567099">
    <property type="component" value="Unassembled WGS sequence"/>
</dbReference>
<feature type="transmembrane region" description="Helical" evidence="6">
    <location>
        <begin position="193"/>
        <end position="215"/>
    </location>
</feature>
<evidence type="ECO:0000313" key="11">
    <source>
        <dbReference type="EMBL" id="MBA2868632.1"/>
    </source>
</evidence>
<feature type="transmembrane region" description="Helical" evidence="6">
    <location>
        <begin position="12"/>
        <end position="40"/>
    </location>
</feature>
<evidence type="ECO:0000256" key="1">
    <source>
        <dbReference type="ARBA" id="ARBA00004141"/>
    </source>
</evidence>
<dbReference type="Proteomes" id="UP000239462">
    <property type="component" value="Chromosome"/>
</dbReference>
<evidence type="ECO:0000313" key="15">
    <source>
        <dbReference type="Proteomes" id="UP000567099"/>
    </source>
</evidence>
<evidence type="ECO:0000313" key="12">
    <source>
        <dbReference type="EMBL" id="MBB6496203.1"/>
    </source>
</evidence>
<feature type="transmembrane region" description="Helical" evidence="6">
    <location>
        <begin position="221"/>
        <end position="242"/>
    </location>
</feature>
<evidence type="ECO:0000313" key="17">
    <source>
        <dbReference type="Proteomes" id="UP000571751"/>
    </source>
</evidence>
<keyword evidence="5 6" id="KW-0472">Membrane</keyword>
<evidence type="ECO:0000256" key="3">
    <source>
        <dbReference type="ARBA" id="ARBA00022692"/>
    </source>
</evidence>
<dbReference type="PANTHER" id="PTHR21716">
    <property type="entry name" value="TRANSMEMBRANE PROTEIN"/>
    <property type="match status" value="1"/>
</dbReference>
<dbReference type="EMBL" id="JACDUO010000001">
    <property type="protein sequence ID" value="MBA2863791.1"/>
    <property type="molecule type" value="Genomic_DNA"/>
</dbReference>